<evidence type="ECO:0000256" key="7">
    <source>
        <dbReference type="ARBA" id="ARBA00023077"/>
    </source>
</evidence>
<dbReference type="Gene3D" id="2.170.130.10">
    <property type="entry name" value="TonB-dependent receptor, plug domain"/>
    <property type="match status" value="1"/>
</dbReference>
<keyword evidence="14" id="KW-1185">Reference proteome</keyword>
<dbReference type="InterPro" id="IPR023997">
    <property type="entry name" value="TonB-dep_OMP_SusC/RagA_CS"/>
</dbReference>
<evidence type="ECO:0000256" key="8">
    <source>
        <dbReference type="ARBA" id="ARBA00023136"/>
    </source>
</evidence>
<accession>A0ABR7D336</accession>
<dbReference type="SUPFAM" id="SSF56935">
    <property type="entry name" value="Porins"/>
    <property type="match status" value="1"/>
</dbReference>
<keyword evidence="2 10" id="KW-0813">Transport</keyword>
<dbReference type="Gene3D" id="3.55.50.30">
    <property type="match status" value="1"/>
</dbReference>
<dbReference type="Gene3D" id="2.40.170.20">
    <property type="entry name" value="TonB-dependent receptor, beta-barrel domain"/>
    <property type="match status" value="1"/>
</dbReference>
<evidence type="ECO:0000256" key="10">
    <source>
        <dbReference type="PROSITE-ProRule" id="PRU01360"/>
    </source>
</evidence>
<keyword evidence="4" id="KW-0410">Iron transport</keyword>
<name>A0ABR7D336_9BACT</name>
<dbReference type="InterPro" id="IPR012910">
    <property type="entry name" value="Plug_dom"/>
</dbReference>
<comment type="similarity">
    <text evidence="10 11">Belongs to the TonB-dependent receptor family.</text>
</comment>
<feature type="domain" description="Secretin/TonB short N-terminal" evidence="12">
    <location>
        <begin position="69"/>
        <end position="120"/>
    </location>
</feature>
<dbReference type="InterPro" id="IPR008969">
    <property type="entry name" value="CarboxyPept-like_regulatory"/>
</dbReference>
<keyword evidence="7 11" id="KW-0798">TonB box</keyword>
<reference evidence="13 14" key="1">
    <citation type="submission" date="2020-08" db="EMBL/GenBank/DDBJ databases">
        <title>Genome public.</title>
        <authorList>
            <person name="Liu C."/>
            <person name="Sun Q."/>
        </authorList>
    </citation>
    <scope>NUCLEOTIDE SEQUENCE [LARGE SCALE GENOMIC DNA]</scope>
    <source>
        <strain evidence="13 14">NSJ-56</strain>
    </source>
</reference>
<dbReference type="Pfam" id="PF07715">
    <property type="entry name" value="Plug"/>
    <property type="match status" value="1"/>
</dbReference>
<dbReference type="SMART" id="SM00965">
    <property type="entry name" value="STN"/>
    <property type="match status" value="1"/>
</dbReference>
<dbReference type="Proteomes" id="UP000646484">
    <property type="component" value="Unassembled WGS sequence"/>
</dbReference>
<dbReference type="RefSeq" id="WP_186977000.1">
    <property type="nucleotide sequence ID" value="NZ_JACOOH010000006.1"/>
</dbReference>
<dbReference type="InterPro" id="IPR036942">
    <property type="entry name" value="Beta-barrel_TonB_sf"/>
</dbReference>
<keyword evidence="4" id="KW-0406">Ion transport</keyword>
<comment type="subcellular location">
    <subcellularLocation>
        <location evidence="1 10">Cell outer membrane</location>
        <topology evidence="1 10">Multi-pass membrane protein</topology>
    </subcellularLocation>
</comment>
<dbReference type="EMBL" id="JACOOH010000006">
    <property type="protein sequence ID" value="MBC5622352.1"/>
    <property type="molecule type" value="Genomic_DNA"/>
</dbReference>
<dbReference type="SUPFAM" id="SSF49464">
    <property type="entry name" value="Carboxypeptidase regulatory domain-like"/>
    <property type="match status" value="1"/>
</dbReference>
<dbReference type="NCBIfam" id="TIGR04057">
    <property type="entry name" value="SusC_RagA_signa"/>
    <property type="match status" value="1"/>
</dbReference>
<evidence type="ECO:0000256" key="4">
    <source>
        <dbReference type="ARBA" id="ARBA00022496"/>
    </source>
</evidence>
<dbReference type="InterPro" id="IPR011662">
    <property type="entry name" value="Secretin/TonB_short_N"/>
</dbReference>
<evidence type="ECO:0000256" key="1">
    <source>
        <dbReference type="ARBA" id="ARBA00004571"/>
    </source>
</evidence>
<dbReference type="Pfam" id="PF00593">
    <property type="entry name" value="TonB_dep_Rec_b-barrel"/>
    <property type="match status" value="1"/>
</dbReference>
<keyword evidence="8 10" id="KW-0472">Membrane</keyword>
<keyword evidence="6" id="KW-0408">Iron</keyword>
<evidence type="ECO:0000256" key="2">
    <source>
        <dbReference type="ARBA" id="ARBA00022448"/>
    </source>
</evidence>
<keyword evidence="5 10" id="KW-0812">Transmembrane</keyword>
<evidence type="ECO:0000259" key="12">
    <source>
        <dbReference type="SMART" id="SM00965"/>
    </source>
</evidence>
<dbReference type="Pfam" id="PF13715">
    <property type="entry name" value="CarbopepD_reg_2"/>
    <property type="match status" value="1"/>
</dbReference>
<organism evidence="13 14">
    <name type="scientific">Butyricimonas hominis</name>
    <dbReference type="NCBI Taxonomy" id="2763032"/>
    <lineage>
        <taxon>Bacteria</taxon>
        <taxon>Pseudomonadati</taxon>
        <taxon>Bacteroidota</taxon>
        <taxon>Bacteroidia</taxon>
        <taxon>Bacteroidales</taxon>
        <taxon>Odoribacteraceae</taxon>
        <taxon>Butyricimonas</taxon>
    </lineage>
</organism>
<comment type="caution">
    <text evidence="13">The sequence shown here is derived from an EMBL/GenBank/DDBJ whole genome shotgun (WGS) entry which is preliminary data.</text>
</comment>
<dbReference type="PROSITE" id="PS52016">
    <property type="entry name" value="TONB_DEPENDENT_REC_3"/>
    <property type="match status" value="1"/>
</dbReference>
<dbReference type="Gene3D" id="2.60.40.1120">
    <property type="entry name" value="Carboxypeptidase-like, regulatory domain"/>
    <property type="match status" value="1"/>
</dbReference>
<dbReference type="InterPro" id="IPR000531">
    <property type="entry name" value="Beta-barrel_TonB"/>
</dbReference>
<dbReference type="NCBIfam" id="TIGR04056">
    <property type="entry name" value="OMP_RagA_SusC"/>
    <property type="match status" value="1"/>
</dbReference>
<dbReference type="InterPro" id="IPR023996">
    <property type="entry name" value="TonB-dep_OMP_SusC/RagA"/>
</dbReference>
<evidence type="ECO:0000256" key="3">
    <source>
        <dbReference type="ARBA" id="ARBA00022452"/>
    </source>
</evidence>
<evidence type="ECO:0000256" key="9">
    <source>
        <dbReference type="ARBA" id="ARBA00023237"/>
    </source>
</evidence>
<keyword evidence="3 10" id="KW-1134">Transmembrane beta strand</keyword>
<keyword evidence="9 10" id="KW-0998">Cell outer membrane</keyword>
<proteinExistence type="inferred from homology"/>
<evidence type="ECO:0000313" key="13">
    <source>
        <dbReference type="EMBL" id="MBC5622352.1"/>
    </source>
</evidence>
<evidence type="ECO:0000313" key="14">
    <source>
        <dbReference type="Proteomes" id="UP000646484"/>
    </source>
</evidence>
<sequence length="1138" mass="129651">MKKNGIEVFSGMQRFKKMRFIFKRSLLLLFMSLFFLQVGAKSQVVRLTMNLEDVTIDQAITNVSQKTGYRFLYQMEEVIKYGKRNLSVKDATLEEVLDELLKDTPLSYVIQNDVVIITPAKDEKAQEKPRQIKGKVVDEKSVPLPGVTILIEGTKLGVVTDADGKFKIEIPKMDSTILVFSFIGMETIHYRLSDERKNDEKELVITMKEDVEEMDEVVVTGYANIRKESFTGNTVSVKKEELLKASKTNVIKALQAFDPSFRIKENNQWGSDPNALPEMYIRGESGIGIKQLDPNYTTKGNLQNNPNLPTFIMDGFEISVQKLYDFDINRIESITILKDAAATALYGSRAANGVVVITTVAPKPGKLNVSYSFTGSVVAPDLSDYDLLNAREKLEVEKLAGCYVDEDFQIARDQEYNKKLANIEKGIDTYWLAKPLETVFNHKHSLFIEGGSENVRFGLDLSYNTNKGVMIGSYRDNIGVALYVDYRIGKLQVKNQVSYNLTKSAESPYGDFSKYAYAQPYDTYKDENGKYLERLQDYDKTSTDTDYRENPLYESTLMNYDKSKIEEFINNLSANWYITQHLLLKGTFSITRTVEHGDRFLDPLSKQNAEPLSMTHLYSGELRKSNGESFNWDMNLLLAYNRTFDKHNVNFTVGINTKEDYSESGSAFYKGFPSGSLNSPNYAKEIYEKPTQSEGKSRLFGAIATVNYSFRDIYLFDFSGRIDGSSKFGSDRKYAPFWSTGFGINIHNYAFMDNYKYIDELKIRGSYGQTGNVNFSDYEAKTIYSINDEQWYQTGAGATLTALGNKDLTWETTNTLDVGIELSILNRLFYIKASYYNKKTTDCINSVTVPSSTGFNTYKDNIGEVRNRGYEIDLRMNIIRKQDLYLALFGNLSHNQNRLMKIAQSLRDYNTQVDEYFKTNSRFDGSTSKPFNKYVEGISMNTIWGVRSMGIDPSNGNEVFIRPDGTLTDVWNTSDQVAIGCTDPDAQGSFGFNLTYKNFSLFTNFMYEFGGQRYNQTLVDRVENADIYNENVDKRVLTDRWQKAGDKAKFKKLESGRTGGIETTNPTSRFVQDYNMVSLSSISLGYDFTQPWVKKARLSMLRFEIGAEDLVRWSSVKEERGLSYPFARTINFSLKASF</sequence>
<dbReference type="Pfam" id="PF07660">
    <property type="entry name" value="STN"/>
    <property type="match status" value="1"/>
</dbReference>
<evidence type="ECO:0000256" key="6">
    <source>
        <dbReference type="ARBA" id="ARBA00023004"/>
    </source>
</evidence>
<protein>
    <submittedName>
        <fullName evidence="13">SusC/RagA family TonB-linked outer membrane protein</fullName>
    </submittedName>
</protein>
<dbReference type="InterPro" id="IPR039426">
    <property type="entry name" value="TonB-dep_rcpt-like"/>
</dbReference>
<gene>
    <name evidence="13" type="ORF">H8S64_14725</name>
</gene>
<evidence type="ECO:0000256" key="11">
    <source>
        <dbReference type="RuleBase" id="RU003357"/>
    </source>
</evidence>
<dbReference type="InterPro" id="IPR037066">
    <property type="entry name" value="Plug_dom_sf"/>
</dbReference>
<evidence type="ECO:0000256" key="5">
    <source>
        <dbReference type="ARBA" id="ARBA00022692"/>
    </source>
</evidence>